<protein>
    <submittedName>
        <fullName evidence="2">DUF2306 domain-containing protein</fullName>
    </submittedName>
</protein>
<reference evidence="2 3" key="1">
    <citation type="submission" date="2019-07" db="EMBL/GenBank/DDBJ databases">
        <title>Ln-dependent methylotrophs.</title>
        <authorList>
            <person name="Tani A."/>
        </authorList>
    </citation>
    <scope>NUCLEOTIDE SEQUENCE [LARGE SCALE GENOMIC DNA]</scope>
    <source>
        <strain evidence="2 3">SM12</strain>
    </source>
</reference>
<feature type="transmembrane region" description="Helical" evidence="1">
    <location>
        <begin position="12"/>
        <end position="31"/>
    </location>
</feature>
<gene>
    <name evidence="2" type="ORF">FNA46_13725</name>
</gene>
<keyword evidence="1" id="KW-0812">Transmembrane</keyword>
<evidence type="ECO:0000313" key="3">
    <source>
        <dbReference type="Proteomes" id="UP000316801"/>
    </source>
</evidence>
<feature type="transmembrane region" description="Helical" evidence="1">
    <location>
        <begin position="103"/>
        <end position="123"/>
    </location>
</feature>
<dbReference type="RefSeq" id="WP_143125771.1">
    <property type="nucleotide sequence ID" value="NZ_VJMG01000036.1"/>
</dbReference>
<accession>A0A549T856</accession>
<organism evidence="2 3">
    <name type="scientific">Rhizobium straminoryzae</name>
    <dbReference type="NCBI Taxonomy" id="1387186"/>
    <lineage>
        <taxon>Bacteria</taxon>
        <taxon>Pseudomonadati</taxon>
        <taxon>Pseudomonadota</taxon>
        <taxon>Alphaproteobacteria</taxon>
        <taxon>Hyphomicrobiales</taxon>
        <taxon>Rhizobiaceae</taxon>
        <taxon>Rhizobium/Agrobacterium group</taxon>
        <taxon>Rhizobium</taxon>
    </lineage>
</organism>
<dbReference type="EMBL" id="VJMG01000036">
    <property type="protein sequence ID" value="TRL38059.1"/>
    <property type="molecule type" value="Genomic_DNA"/>
</dbReference>
<feature type="transmembrane region" description="Helical" evidence="1">
    <location>
        <begin position="135"/>
        <end position="156"/>
    </location>
</feature>
<keyword evidence="1" id="KW-0472">Membrane</keyword>
<keyword evidence="3" id="KW-1185">Reference proteome</keyword>
<keyword evidence="1" id="KW-1133">Transmembrane helix</keyword>
<comment type="caution">
    <text evidence="2">The sequence shown here is derived from an EMBL/GenBank/DDBJ whole genome shotgun (WGS) entry which is preliminary data.</text>
</comment>
<sequence length="172" mass="19004">MTLEPLLEAPLAIQIHVATILPAALIGAFLLVWRGRGTPLHRLLGKIWIGLMLVSALSSFFIHELRMWQGFSPIHLLSILVVVGCLRVVWLARHGRIAAHRRLVTQIYVGSILIAGGFTLMPYRIMHAVVFDGSSLPHLLLLVAILTLPWLLLALVQHSLLRPAGGRAKLFS</sequence>
<name>A0A549T856_9HYPH</name>
<feature type="transmembrane region" description="Helical" evidence="1">
    <location>
        <begin position="43"/>
        <end position="62"/>
    </location>
</feature>
<dbReference type="Proteomes" id="UP000316801">
    <property type="component" value="Unassembled WGS sequence"/>
</dbReference>
<dbReference type="AlphaFoldDB" id="A0A549T856"/>
<dbReference type="Pfam" id="PF10067">
    <property type="entry name" value="DUF2306"/>
    <property type="match status" value="1"/>
</dbReference>
<evidence type="ECO:0000256" key="1">
    <source>
        <dbReference type="SAM" id="Phobius"/>
    </source>
</evidence>
<dbReference type="InterPro" id="IPR018750">
    <property type="entry name" value="DUF2306_membrane"/>
</dbReference>
<evidence type="ECO:0000313" key="2">
    <source>
        <dbReference type="EMBL" id="TRL38059.1"/>
    </source>
</evidence>
<proteinExistence type="predicted"/>
<feature type="transmembrane region" description="Helical" evidence="1">
    <location>
        <begin position="74"/>
        <end position="91"/>
    </location>
</feature>